<evidence type="ECO:0000313" key="2">
    <source>
        <dbReference type="EMBL" id="KAG1533029.1"/>
    </source>
</evidence>
<evidence type="ECO:0000256" key="1">
    <source>
        <dbReference type="SAM" id="MobiDB-lite"/>
    </source>
</evidence>
<name>A0A9P6XVF9_9FUNG</name>
<accession>A0A9P6XVF9</accession>
<keyword evidence="3" id="KW-1185">Reference proteome</keyword>
<reference evidence="2 3" key="1">
    <citation type="journal article" date="2020" name="Microb. Genom.">
        <title>Genetic diversity of clinical and environmental Mucorales isolates obtained from an investigation of mucormycosis cases among solid organ transplant recipients.</title>
        <authorList>
            <person name="Nguyen M.H."/>
            <person name="Kaul D."/>
            <person name="Muto C."/>
            <person name="Cheng S.J."/>
            <person name="Richter R.A."/>
            <person name="Bruno V.M."/>
            <person name="Liu G."/>
            <person name="Beyhan S."/>
            <person name="Sundermann A.J."/>
            <person name="Mounaud S."/>
            <person name="Pasculle A.W."/>
            <person name="Nierman W.C."/>
            <person name="Driscoll E."/>
            <person name="Cumbie R."/>
            <person name="Clancy C.J."/>
            <person name="Dupont C.L."/>
        </authorList>
    </citation>
    <scope>NUCLEOTIDE SEQUENCE [LARGE SCALE GENOMIC DNA]</scope>
    <source>
        <strain evidence="2 3">GL24</strain>
    </source>
</reference>
<dbReference type="Proteomes" id="UP000740926">
    <property type="component" value="Unassembled WGS sequence"/>
</dbReference>
<feature type="compositionally biased region" description="Low complexity" evidence="1">
    <location>
        <begin position="1"/>
        <end position="17"/>
    </location>
</feature>
<dbReference type="EMBL" id="JAANIU010009506">
    <property type="protein sequence ID" value="KAG1533029.1"/>
    <property type="molecule type" value="Genomic_DNA"/>
</dbReference>
<protein>
    <submittedName>
        <fullName evidence="2">Uncharacterized protein</fullName>
    </submittedName>
</protein>
<organism evidence="2 3">
    <name type="scientific">Rhizopus delemar</name>
    <dbReference type="NCBI Taxonomy" id="936053"/>
    <lineage>
        <taxon>Eukaryota</taxon>
        <taxon>Fungi</taxon>
        <taxon>Fungi incertae sedis</taxon>
        <taxon>Mucoromycota</taxon>
        <taxon>Mucoromycotina</taxon>
        <taxon>Mucoromycetes</taxon>
        <taxon>Mucorales</taxon>
        <taxon>Mucorineae</taxon>
        <taxon>Rhizopodaceae</taxon>
        <taxon>Rhizopus</taxon>
    </lineage>
</organism>
<comment type="caution">
    <text evidence="2">The sequence shown here is derived from an EMBL/GenBank/DDBJ whole genome shotgun (WGS) entry which is preliminary data.</text>
</comment>
<proteinExistence type="predicted"/>
<sequence length="117" mass="11915">MHWPAASASPSCACSSPQPFSRRTGVHPCAAGRRDQPRAPAHAECAAGGHGRTAGHPGRTDPSPARSLLRDRHAEPGGPVRHVPAARFAAGSIPAAPGDGLPQRPGGARAAAWNRSS</sequence>
<feature type="region of interest" description="Disordered" evidence="1">
    <location>
        <begin position="1"/>
        <end position="117"/>
    </location>
</feature>
<gene>
    <name evidence="2" type="ORF">G6F50_016006</name>
</gene>
<dbReference type="AlphaFoldDB" id="A0A9P6XVF9"/>
<evidence type="ECO:0000313" key="3">
    <source>
        <dbReference type="Proteomes" id="UP000740926"/>
    </source>
</evidence>